<protein>
    <submittedName>
        <fullName evidence="2">Uncharacterized protein</fullName>
    </submittedName>
</protein>
<comment type="caution">
    <text evidence="2">The sequence shown here is derived from an EMBL/GenBank/DDBJ whole genome shotgun (WGS) entry which is preliminary data.</text>
</comment>
<keyword evidence="3" id="KW-1185">Reference proteome</keyword>
<reference evidence="2 3" key="1">
    <citation type="submission" date="2018-09" db="EMBL/GenBank/DDBJ databases">
        <title>Paracoccus onubensis nov. sp. a moderate halophilic bacterium isolated from Gruta de las Maravillas (Aracena, Spain).</title>
        <authorList>
            <person name="Jurado V."/>
            <person name="Gutierrez-Patricio S."/>
            <person name="Gonzalez-Pimentel J.L."/>
            <person name="Laiz L."/>
            <person name="Saiz-Jimenez C."/>
        </authorList>
    </citation>
    <scope>NUCLEOTIDE SEQUENCE [LARGE SCALE GENOMIC DNA]</scope>
    <source>
        <strain evidence="2 3">DSM 19484</strain>
    </source>
</reference>
<proteinExistence type="predicted"/>
<dbReference type="EMBL" id="QZEV01000164">
    <property type="protein sequence ID" value="RJK96222.1"/>
    <property type="molecule type" value="Genomic_DNA"/>
</dbReference>
<feature type="transmembrane region" description="Helical" evidence="1">
    <location>
        <begin position="81"/>
        <end position="103"/>
    </location>
</feature>
<gene>
    <name evidence="2" type="ORF">D3P06_17800</name>
</gene>
<organism evidence="2 3">
    <name type="scientific">Paracoccus aestuarii</name>
    <dbReference type="NCBI Taxonomy" id="453842"/>
    <lineage>
        <taxon>Bacteria</taxon>
        <taxon>Pseudomonadati</taxon>
        <taxon>Pseudomonadota</taxon>
        <taxon>Alphaproteobacteria</taxon>
        <taxon>Rhodobacterales</taxon>
        <taxon>Paracoccaceae</taxon>
        <taxon>Paracoccus</taxon>
    </lineage>
</organism>
<evidence type="ECO:0000256" key="1">
    <source>
        <dbReference type="SAM" id="Phobius"/>
    </source>
</evidence>
<feature type="transmembrane region" description="Helical" evidence="1">
    <location>
        <begin position="22"/>
        <end position="41"/>
    </location>
</feature>
<keyword evidence="1" id="KW-0472">Membrane</keyword>
<evidence type="ECO:0000313" key="2">
    <source>
        <dbReference type="EMBL" id="RJK96222.1"/>
    </source>
</evidence>
<keyword evidence="1" id="KW-1133">Transmembrane helix</keyword>
<keyword evidence="1" id="KW-0812">Transmembrane</keyword>
<sequence length="126" mass="14076">MLCGCSPDLHRLIILNSGINNWHTILFTFDPIAAGCLLAMVEDSRIVRSLLTHSANLLVRGLFVLSLEGFGSTIAYRLMTIHALVFVVLWAYAGFGGVARTILIHAIVRFLSKISYGVYVHHFFIW</sequence>
<name>A0A418ZPF0_9RHOB</name>
<feature type="transmembrane region" description="Helical" evidence="1">
    <location>
        <begin position="57"/>
        <end position="75"/>
    </location>
</feature>
<dbReference type="Proteomes" id="UP000285530">
    <property type="component" value="Unassembled WGS sequence"/>
</dbReference>
<accession>A0A418ZPF0</accession>
<dbReference type="AlphaFoldDB" id="A0A418ZPF0"/>
<evidence type="ECO:0000313" key="3">
    <source>
        <dbReference type="Proteomes" id="UP000285530"/>
    </source>
</evidence>